<dbReference type="PANTHER" id="PTHR12015">
    <property type="entry name" value="SMALL INDUCIBLE CYTOKINE A"/>
    <property type="match status" value="1"/>
</dbReference>
<keyword evidence="7" id="KW-1185">Reference proteome</keyword>
<gene>
    <name evidence="6" type="ORF">OJAV_G00232900</name>
</gene>
<dbReference type="GO" id="GO:0070098">
    <property type="term" value="P:chemokine-mediated signaling pathway"/>
    <property type="evidence" value="ECO:0007669"/>
    <property type="project" value="TreeGrafter"/>
</dbReference>
<dbReference type="PANTHER" id="PTHR12015:SF103">
    <property type="entry name" value="C-C MOTIF CHEMOKINE 4-RELATED"/>
    <property type="match status" value="1"/>
</dbReference>
<dbReference type="AlphaFoldDB" id="A0A437C0C8"/>
<evidence type="ECO:0000256" key="3">
    <source>
        <dbReference type="ARBA" id="ARBA00022729"/>
    </source>
</evidence>
<proteinExistence type="predicted"/>
<dbReference type="GO" id="GO:0030335">
    <property type="term" value="P:positive regulation of cell migration"/>
    <property type="evidence" value="ECO:0007669"/>
    <property type="project" value="TreeGrafter"/>
</dbReference>
<dbReference type="GO" id="GO:0061844">
    <property type="term" value="P:antimicrobial humoral immune response mediated by antimicrobial peptide"/>
    <property type="evidence" value="ECO:0007669"/>
    <property type="project" value="TreeGrafter"/>
</dbReference>
<accession>A0A437C0C8</accession>
<evidence type="ECO:0000259" key="5">
    <source>
        <dbReference type="SMART" id="SM00199"/>
    </source>
</evidence>
<protein>
    <recommendedName>
        <fullName evidence="5">Chemokine interleukin-8-like domain-containing protein</fullName>
    </recommendedName>
</protein>
<organism evidence="6 7">
    <name type="scientific">Oryzias javanicus</name>
    <name type="common">Javanese ricefish</name>
    <name type="synonym">Aplocheilus javanicus</name>
    <dbReference type="NCBI Taxonomy" id="123683"/>
    <lineage>
        <taxon>Eukaryota</taxon>
        <taxon>Metazoa</taxon>
        <taxon>Chordata</taxon>
        <taxon>Craniata</taxon>
        <taxon>Vertebrata</taxon>
        <taxon>Euteleostomi</taxon>
        <taxon>Actinopterygii</taxon>
        <taxon>Neopterygii</taxon>
        <taxon>Teleostei</taxon>
        <taxon>Neoteleostei</taxon>
        <taxon>Acanthomorphata</taxon>
        <taxon>Ovalentaria</taxon>
        <taxon>Atherinomorphae</taxon>
        <taxon>Beloniformes</taxon>
        <taxon>Adrianichthyidae</taxon>
        <taxon>Oryziinae</taxon>
        <taxon>Oryzias</taxon>
    </lineage>
</organism>
<dbReference type="Gene3D" id="2.40.50.40">
    <property type="match status" value="1"/>
</dbReference>
<dbReference type="InterPro" id="IPR039809">
    <property type="entry name" value="Chemokine_b/g/d"/>
</dbReference>
<dbReference type="GO" id="GO:0008009">
    <property type="term" value="F:chemokine activity"/>
    <property type="evidence" value="ECO:0007669"/>
    <property type="project" value="InterPro"/>
</dbReference>
<feature type="signal peptide" evidence="4">
    <location>
        <begin position="1"/>
        <end position="28"/>
    </location>
</feature>
<dbReference type="EMBL" id="CM012460">
    <property type="protein sequence ID" value="RVE56117.1"/>
    <property type="molecule type" value="Genomic_DNA"/>
</dbReference>
<evidence type="ECO:0000256" key="2">
    <source>
        <dbReference type="ARBA" id="ARBA00022514"/>
    </source>
</evidence>
<name>A0A437C0C8_ORYJA</name>
<dbReference type="InterPro" id="IPR001811">
    <property type="entry name" value="Chemokine_IL8-like_dom"/>
</dbReference>
<dbReference type="InterPro" id="IPR036048">
    <property type="entry name" value="Interleukin_8-like_sf"/>
</dbReference>
<dbReference type="Proteomes" id="UP000283210">
    <property type="component" value="Chromosome 24"/>
</dbReference>
<dbReference type="GO" id="GO:0048245">
    <property type="term" value="P:eosinophil chemotaxis"/>
    <property type="evidence" value="ECO:0007669"/>
    <property type="project" value="TreeGrafter"/>
</dbReference>
<evidence type="ECO:0000256" key="1">
    <source>
        <dbReference type="ARBA" id="ARBA00022500"/>
    </source>
</evidence>
<dbReference type="Pfam" id="PF00048">
    <property type="entry name" value="IL8"/>
    <property type="match status" value="1"/>
</dbReference>
<reference evidence="6 7" key="1">
    <citation type="submission" date="2018-11" db="EMBL/GenBank/DDBJ databases">
        <authorList>
            <person name="Lopez-Roques C."/>
            <person name="Donnadieu C."/>
            <person name="Bouchez O."/>
            <person name="Klopp C."/>
            <person name="Cabau C."/>
            <person name="Zahm M."/>
        </authorList>
    </citation>
    <scope>NUCLEOTIDE SEQUENCE [LARGE SCALE GENOMIC DNA]</scope>
    <source>
        <strain evidence="6">RS831</strain>
        <tissue evidence="6">Whole body</tissue>
    </source>
</reference>
<keyword evidence="1" id="KW-0145">Chemotaxis</keyword>
<dbReference type="GO" id="GO:0006954">
    <property type="term" value="P:inflammatory response"/>
    <property type="evidence" value="ECO:0007669"/>
    <property type="project" value="TreeGrafter"/>
</dbReference>
<keyword evidence="3 4" id="KW-0732">Signal</keyword>
<feature type="domain" description="Chemokine interleukin-8-like" evidence="5">
    <location>
        <begin position="35"/>
        <end position="93"/>
    </location>
</feature>
<dbReference type="SUPFAM" id="SSF54117">
    <property type="entry name" value="Interleukin 8-like chemokines"/>
    <property type="match status" value="1"/>
</dbReference>
<dbReference type="CDD" id="cd00272">
    <property type="entry name" value="Chemokine_CC"/>
    <property type="match status" value="1"/>
</dbReference>
<feature type="chain" id="PRO_5019211759" description="Chemokine interleukin-8-like domain-containing protein" evidence="4">
    <location>
        <begin position="29"/>
        <end position="102"/>
    </location>
</feature>
<dbReference type="GO" id="GO:0048020">
    <property type="term" value="F:CCR chemokine receptor binding"/>
    <property type="evidence" value="ECO:0007669"/>
    <property type="project" value="TreeGrafter"/>
</dbReference>
<sequence>MTQKMMKVSVAMVTFFILFSSVADLTSAAIGIYQPSTCCKNFNPNKIPAYAVKSFKYTSMVCDKRGVVITTIKNKDICVDPSKEWVKKLVNGESHTTLSQNS</sequence>
<dbReference type="GO" id="GO:0005615">
    <property type="term" value="C:extracellular space"/>
    <property type="evidence" value="ECO:0007669"/>
    <property type="project" value="UniProtKB-KW"/>
</dbReference>
<dbReference type="SMART" id="SM00199">
    <property type="entry name" value="SCY"/>
    <property type="match status" value="1"/>
</dbReference>
<evidence type="ECO:0000313" key="7">
    <source>
        <dbReference type="Proteomes" id="UP000283210"/>
    </source>
</evidence>
<dbReference type="OrthoDB" id="9447832at2759"/>
<evidence type="ECO:0000256" key="4">
    <source>
        <dbReference type="SAM" id="SignalP"/>
    </source>
</evidence>
<keyword evidence="2" id="KW-0202">Cytokine</keyword>
<reference evidence="6 7" key="2">
    <citation type="submission" date="2019-01" db="EMBL/GenBank/DDBJ databases">
        <title>A chromosome length genome reference of the Java medaka (oryzias javanicus).</title>
        <authorList>
            <person name="Herpin A."/>
            <person name="Takehana Y."/>
            <person name="Naruse K."/>
            <person name="Ansai S."/>
            <person name="Kawaguchi M."/>
        </authorList>
    </citation>
    <scope>NUCLEOTIDE SEQUENCE [LARGE SCALE GENOMIC DNA]</scope>
    <source>
        <strain evidence="6">RS831</strain>
        <tissue evidence="6">Whole body</tissue>
    </source>
</reference>
<evidence type="ECO:0000313" key="6">
    <source>
        <dbReference type="EMBL" id="RVE56117.1"/>
    </source>
</evidence>